<keyword evidence="5" id="KW-1185">Reference proteome</keyword>
<dbReference type="Gene3D" id="1.25.40.340">
    <property type="match status" value="1"/>
</dbReference>
<dbReference type="HOGENOM" id="CLU_066424_5_0_0"/>
<dbReference type="GO" id="GO:0005829">
    <property type="term" value="C:cytosol"/>
    <property type="evidence" value="ECO:0007669"/>
    <property type="project" value="TreeGrafter"/>
</dbReference>
<evidence type="ECO:0000313" key="5">
    <source>
        <dbReference type="Proteomes" id="UP000005096"/>
    </source>
</evidence>
<evidence type="ECO:0000259" key="3">
    <source>
        <dbReference type="PROSITE" id="PS51480"/>
    </source>
</evidence>
<dbReference type="EC" id="2.7.1.121" evidence="4"/>
<dbReference type="PANTHER" id="PTHR28629:SF4">
    <property type="entry name" value="TRIOKINASE_FMN CYCLASE"/>
    <property type="match status" value="1"/>
</dbReference>
<dbReference type="STRING" id="584708.Apau_1955"/>
<name>E3CX22_9BACT</name>
<dbReference type="GO" id="GO:0004371">
    <property type="term" value="F:glycerone kinase activity"/>
    <property type="evidence" value="ECO:0007669"/>
    <property type="project" value="InterPro"/>
</dbReference>
<keyword evidence="1 4" id="KW-0808">Transferase</keyword>
<dbReference type="PaxDb" id="584708-Apau_1955"/>
<dbReference type="NCBIfam" id="TIGR02365">
    <property type="entry name" value="dha_L_ycgS"/>
    <property type="match status" value="1"/>
</dbReference>
<dbReference type="OrthoDB" id="9800291at2"/>
<evidence type="ECO:0000256" key="1">
    <source>
        <dbReference type="ARBA" id="ARBA00022679"/>
    </source>
</evidence>
<proteinExistence type="predicted"/>
<keyword evidence="2 4" id="KW-0418">Kinase</keyword>
<dbReference type="InterPro" id="IPR050861">
    <property type="entry name" value="Dihydroxyacetone_Kinase"/>
</dbReference>
<dbReference type="eggNOG" id="COG1461">
    <property type="taxonomic scope" value="Bacteria"/>
</dbReference>
<dbReference type="RefSeq" id="WP_006301604.1">
    <property type="nucleotide sequence ID" value="NZ_CM001022.1"/>
</dbReference>
<dbReference type="PANTHER" id="PTHR28629">
    <property type="entry name" value="TRIOKINASE/FMN CYCLASE"/>
    <property type="match status" value="1"/>
</dbReference>
<accession>E3CX22</accession>
<sequence length="210" mass="22214">MPFTLEMGRIALAKMDQAVESHREYLTELDSAIGDADHGINMSRGFRKTMEKIQGAEHPDLGALFRDVAMVMMGSVGGASGPLYGTFFMKVSQKLAGKDQVELPQLAEALQEGLNGIVALGKAQVGDKTMVDTLVPALSTLAAEAEGDERSAWDKTVAAAEQGMTSTIPLVARKGRASYLGERSAGHQDPGATSTYLLLNCLRAAALGES</sequence>
<dbReference type="SMART" id="SM01120">
    <property type="entry name" value="Dak2"/>
    <property type="match status" value="1"/>
</dbReference>
<dbReference type="SUPFAM" id="SSF101473">
    <property type="entry name" value="DhaL-like"/>
    <property type="match status" value="1"/>
</dbReference>
<dbReference type="InterPro" id="IPR004007">
    <property type="entry name" value="DhaL_dom"/>
</dbReference>
<dbReference type="InterPro" id="IPR036117">
    <property type="entry name" value="DhaL_dom_sf"/>
</dbReference>
<dbReference type="GO" id="GO:0047324">
    <property type="term" value="F:phosphoenolpyruvate-glycerone phosphotransferase activity"/>
    <property type="evidence" value="ECO:0007669"/>
    <property type="project" value="UniProtKB-EC"/>
</dbReference>
<evidence type="ECO:0000313" key="4">
    <source>
        <dbReference type="EMBL" id="EFQ24369.1"/>
    </source>
</evidence>
<dbReference type="InterPro" id="IPR012737">
    <property type="entry name" value="DhaK_L_YcgS"/>
</dbReference>
<protein>
    <submittedName>
        <fullName evidence="4">Dihydroxyacetone kinase DhaL subunit</fullName>
        <ecNumber evidence="4">2.7.1.121</ecNumber>
    </submittedName>
</protein>
<dbReference type="PROSITE" id="PS51480">
    <property type="entry name" value="DHAL"/>
    <property type="match status" value="1"/>
</dbReference>
<feature type="domain" description="DhaL" evidence="3">
    <location>
        <begin position="6"/>
        <end position="204"/>
    </location>
</feature>
<dbReference type="Pfam" id="PF02734">
    <property type="entry name" value="Dak2"/>
    <property type="match status" value="1"/>
</dbReference>
<reference evidence="4 5" key="1">
    <citation type="journal article" date="2010" name="Stand. Genomic Sci.">
        <title>Non-contiguous finished genome sequence of Aminomonas paucivorans type strain (GLU-3).</title>
        <authorList>
            <person name="Pitluck S."/>
            <person name="Yasawong M."/>
            <person name="Held B."/>
            <person name="Lapidus A."/>
            <person name="Nolan M."/>
            <person name="Copeland A."/>
            <person name="Lucas S."/>
            <person name="Del Rio T.G."/>
            <person name="Tice H."/>
            <person name="Cheng J.F."/>
            <person name="Chertkov O."/>
            <person name="Goodwin L."/>
            <person name="Tapia R."/>
            <person name="Han C."/>
            <person name="Liolios K."/>
            <person name="Ivanova N."/>
            <person name="Mavromatis K."/>
            <person name="Ovchinnikova G."/>
            <person name="Pati A."/>
            <person name="Chen A."/>
            <person name="Palaniappan K."/>
            <person name="Land M."/>
            <person name="Hauser L."/>
            <person name="Chang Y.J."/>
            <person name="Jeffries C.D."/>
            <person name="Pukall R."/>
            <person name="Spring S."/>
            <person name="Rohde M."/>
            <person name="Sikorski J."/>
            <person name="Goker M."/>
            <person name="Woyke T."/>
            <person name="Bristow J."/>
            <person name="Eisen J.A."/>
            <person name="Markowitz V."/>
            <person name="Hugenholtz P."/>
            <person name="Kyrpides N.C."/>
            <person name="Klenk H.P."/>
        </authorList>
    </citation>
    <scope>NUCLEOTIDE SEQUENCE [LARGE SCALE GENOMIC DNA]</scope>
    <source>
        <strain evidence="4 5">DSM 12260</strain>
    </source>
</reference>
<evidence type="ECO:0000256" key="2">
    <source>
        <dbReference type="ARBA" id="ARBA00022777"/>
    </source>
</evidence>
<dbReference type="EMBL" id="CM001022">
    <property type="protein sequence ID" value="EFQ24369.1"/>
    <property type="molecule type" value="Genomic_DNA"/>
</dbReference>
<dbReference type="GO" id="GO:0019563">
    <property type="term" value="P:glycerol catabolic process"/>
    <property type="evidence" value="ECO:0007669"/>
    <property type="project" value="TreeGrafter"/>
</dbReference>
<dbReference type="FunFam" id="1.25.40.340:FF:000002">
    <property type="entry name" value="Dihydroxyacetone kinase, L subunit"/>
    <property type="match status" value="1"/>
</dbReference>
<gene>
    <name evidence="4" type="ORF">Apau_1955</name>
</gene>
<organism evidence="4 5">
    <name type="scientific">Aminomonas paucivorans DSM 12260</name>
    <dbReference type="NCBI Taxonomy" id="584708"/>
    <lineage>
        <taxon>Bacteria</taxon>
        <taxon>Thermotogati</taxon>
        <taxon>Synergistota</taxon>
        <taxon>Synergistia</taxon>
        <taxon>Synergistales</taxon>
        <taxon>Synergistaceae</taxon>
        <taxon>Aminomonas</taxon>
    </lineage>
</organism>
<dbReference type="Proteomes" id="UP000005096">
    <property type="component" value="Chromosome"/>
</dbReference>
<dbReference type="AlphaFoldDB" id="E3CX22"/>